<keyword evidence="7 11" id="KW-0862">Zinc</keyword>
<dbReference type="SMART" id="SM00228">
    <property type="entry name" value="PDZ"/>
    <property type="match status" value="1"/>
</dbReference>
<dbReference type="SUPFAM" id="SSF50156">
    <property type="entry name" value="PDZ domain-like"/>
    <property type="match status" value="1"/>
</dbReference>
<feature type="transmembrane region" description="Helical" evidence="11">
    <location>
        <begin position="392"/>
        <end position="411"/>
    </location>
</feature>
<dbReference type="RefSeq" id="WP_213096672.1">
    <property type="nucleotide sequence ID" value="NZ_JAGYPN010000001.1"/>
</dbReference>
<evidence type="ECO:0000256" key="7">
    <source>
        <dbReference type="ARBA" id="ARBA00022833"/>
    </source>
</evidence>
<dbReference type="PANTHER" id="PTHR42837">
    <property type="entry name" value="REGULATOR OF SIGMA-E PROTEASE RSEP"/>
    <property type="match status" value="1"/>
</dbReference>
<evidence type="ECO:0000256" key="1">
    <source>
        <dbReference type="ARBA" id="ARBA00001947"/>
    </source>
</evidence>
<dbReference type="Pfam" id="PF02163">
    <property type="entry name" value="Peptidase_M50"/>
    <property type="match status" value="1"/>
</dbReference>
<dbReference type="GO" id="GO:0016020">
    <property type="term" value="C:membrane"/>
    <property type="evidence" value="ECO:0007669"/>
    <property type="project" value="UniProtKB-SubCell"/>
</dbReference>
<feature type="transmembrane region" description="Helical" evidence="11">
    <location>
        <begin position="173"/>
        <end position="194"/>
    </location>
</feature>
<evidence type="ECO:0000256" key="3">
    <source>
        <dbReference type="ARBA" id="ARBA00007931"/>
    </source>
</evidence>
<dbReference type="InterPro" id="IPR041489">
    <property type="entry name" value="PDZ_6"/>
</dbReference>
<proteinExistence type="inferred from homology"/>
<sequence length="420" mass="46766">MNTVISFIIIFGALVFFHEFGHFIFAKRAGILVREFAIGFGPKIFSYSKDETTYTIRLLPIGGFVRMAGEDPEMAEIKPGHRVALVFDEDNIVKKIILNGKDRYPNARTVEVEKADLEHQLFIQGYEDGEDEVLQTFKISREAVIIEDQAQTQIAPWDRQFASKKLSARAMTIFAGPMMNFILAIVVFTIIGIIQGVPVNDPVLGKISPDGAAQEAGLHQGDDILSIDGSEVANFDDITEIVRAHPEEELIFTVERNKQTIDIPVTPKRHVAEEGEFGLIGVQSPMDKSFVKVSTNGIKETYHWTVEIIRLLGKLVTGQFSIDMLAGPVGIYVSTETVAKAGILYLMKWAGLLSINLGIMNLLPIPALDGGRLLFFGVEALRGKPIDRQKEGMVHFIGFALLMLLMIVVTWNDIQRFFIN</sequence>
<evidence type="ECO:0000256" key="8">
    <source>
        <dbReference type="ARBA" id="ARBA00022989"/>
    </source>
</evidence>
<comment type="caution">
    <text evidence="13">The sequence shown here is derived from an EMBL/GenBank/DDBJ whole genome shotgun (WGS) entry which is preliminary data.</text>
</comment>
<keyword evidence="11" id="KW-0479">Metal-binding</keyword>
<dbReference type="InterPro" id="IPR008915">
    <property type="entry name" value="Peptidase_M50"/>
</dbReference>
<name>A0A942URJ0_9BACI</name>
<protein>
    <recommendedName>
        <fullName evidence="11">Zinc metalloprotease</fullName>
        <ecNumber evidence="11">3.4.24.-</ecNumber>
    </recommendedName>
</protein>
<dbReference type="CDD" id="cd06163">
    <property type="entry name" value="S2P-M50_PDZ_RseP-like"/>
    <property type="match status" value="1"/>
</dbReference>
<dbReference type="AlphaFoldDB" id="A0A942URJ0"/>
<dbReference type="GO" id="GO:0006508">
    <property type="term" value="P:proteolysis"/>
    <property type="evidence" value="ECO:0007669"/>
    <property type="project" value="UniProtKB-KW"/>
</dbReference>
<dbReference type="InterPro" id="IPR001478">
    <property type="entry name" value="PDZ"/>
</dbReference>
<evidence type="ECO:0000256" key="2">
    <source>
        <dbReference type="ARBA" id="ARBA00004141"/>
    </source>
</evidence>
<keyword evidence="6 11" id="KW-0378">Hydrolase</keyword>
<organism evidence="13 14">
    <name type="scientific">Lederbergia citrea</name>
    <dbReference type="NCBI Taxonomy" id="2833581"/>
    <lineage>
        <taxon>Bacteria</taxon>
        <taxon>Bacillati</taxon>
        <taxon>Bacillota</taxon>
        <taxon>Bacilli</taxon>
        <taxon>Bacillales</taxon>
        <taxon>Bacillaceae</taxon>
        <taxon>Lederbergia</taxon>
    </lineage>
</organism>
<evidence type="ECO:0000313" key="13">
    <source>
        <dbReference type="EMBL" id="MBS4221664.1"/>
    </source>
</evidence>
<comment type="subcellular location">
    <subcellularLocation>
        <location evidence="2">Membrane</location>
        <topology evidence="2">Multi-pass membrane protein</topology>
    </subcellularLocation>
</comment>
<evidence type="ECO:0000256" key="5">
    <source>
        <dbReference type="ARBA" id="ARBA00022692"/>
    </source>
</evidence>
<dbReference type="Gene3D" id="2.30.42.10">
    <property type="match status" value="1"/>
</dbReference>
<dbReference type="EMBL" id="JAGYPN010000001">
    <property type="protein sequence ID" value="MBS4221664.1"/>
    <property type="molecule type" value="Genomic_DNA"/>
</dbReference>
<dbReference type="EC" id="3.4.24.-" evidence="11"/>
<evidence type="ECO:0000256" key="6">
    <source>
        <dbReference type="ARBA" id="ARBA00022801"/>
    </source>
</evidence>
<dbReference type="PROSITE" id="PS50106">
    <property type="entry name" value="PDZ"/>
    <property type="match status" value="1"/>
</dbReference>
<dbReference type="InterPro" id="IPR004387">
    <property type="entry name" value="Pept_M50_Zn"/>
</dbReference>
<keyword evidence="14" id="KW-1185">Reference proteome</keyword>
<dbReference type="NCBIfam" id="TIGR00054">
    <property type="entry name" value="RIP metalloprotease RseP"/>
    <property type="match status" value="1"/>
</dbReference>
<keyword evidence="10 11" id="KW-0472">Membrane</keyword>
<comment type="cofactor">
    <cofactor evidence="1 11">
        <name>Zn(2+)</name>
        <dbReference type="ChEBI" id="CHEBI:29105"/>
    </cofactor>
</comment>
<dbReference type="GO" id="GO:0004222">
    <property type="term" value="F:metalloendopeptidase activity"/>
    <property type="evidence" value="ECO:0007669"/>
    <property type="project" value="InterPro"/>
</dbReference>
<keyword evidence="4" id="KW-0645">Protease</keyword>
<feature type="domain" description="PDZ" evidence="12">
    <location>
        <begin position="196"/>
        <end position="269"/>
    </location>
</feature>
<evidence type="ECO:0000256" key="9">
    <source>
        <dbReference type="ARBA" id="ARBA00023049"/>
    </source>
</evidence>
<dbReference type="CDD" id="cd23081">
    <property type="entry name" value="cpPDZ_EcRseP-like"/>
    <property type="match status" value="1"/>
</dbReference>
<accession>A0A942URJ0</accession>
<evidence type="ECO:0000256" key="10">
    <source>
        <dbReference type="ARBA" id="ARBA00023136"/>
    </source>
</evidence>
<keyword evidence="9 11" id="KW-0482">Metalloprotease</keyword>
<reference evidence="13 14" key="1">
    <citation type="submission" date="2021-05" db="EMBL/GenBank/DDBJ databases">
        <title>Novel Bacillus species.</title>
        <authorList>
            <person name="Liu G."/>
        </authorList>
    </citation>
    <scope>NUCLEOTIDE SEQUENCE [LARGE SCALE GENOMIC DNA]</scope>
    <source>
        <strain evidence="13 14">FJAT-49682</strain>
    </source>
</reference>
<gene>
    <name evidence="13" type="primary">rseP</name>
    <name evidence="13" type="ORF">KHA91_02680</name>
</gene>
<keyword evidence="8 11" id="KW-1133">Transmembrane helix</keyword>
<evidence type="ECO:0000256" key="11">
    <source>
        <dbReference type="RuleBase" id="RU362031"/>
    </source>
</evidence>
<feature type="transmembrane region" description="Helical" evidence="11">
    <location>
        <begin position="6"/>
        <end position="25"/>
    </location>
</feature>
<evidence type="ECO:0000256" key="4">
    <source>
        <dbReference type="ARBA" id="ARBA00022670"/>
    </source>
</evidence>
<evidence type="ECO:0000259" key="12">
    <source>
        <dbReference type="PROSITE" id="PS50106"/>
    </source>
</evidence>
<dbReference type="InterPro" id="IPR036034">
    <property type="entry name" value="PDZ_sf"/>
</dbReference>
<dbReference type="PANTHER" id="PTHR42837:SF2">
    <property type="entry name" value="MEMBRANE METALLOPROTEASE ARASP2, CHLOROPLASTIC-RELATED"/>
    <property type="match status" value="1"/>
</dbReference>
<dbReference type="Proteomes" id="UP000676456">
    <property type="component" value="Unassembled WGS sequence"/>
</dbReference>
<comment type="similarity">
    <text evidence="3 11">Belongs to the peptidase M50B family.</text>
</comment>
<keyword evidence="5 11" id="KW-0812">Transmembrane</keyword>
<dbReference type="Pfam" id="PF17820">
    <property type="entry name" value="PDZ_6"/>
    <property type="match status" value="1"/>
</dbReference>
<evidence type="ECO:0000313" key="14">
    <source>
        <dbReference type="Proteomes" id="UP000676456"/>
    </source>
</evidence>
<dbReference type="GO" id="GO:0046872">
    <property type="term" value="F:metal ion binding"/>
    <property type="evidence" value="ECO:0007669"/>
    <property type="project" value="UniProtKB-KW"/>
</dbReference>